<feature type="domain" description="Integrase catalytic" evidence="1">
    <location>
        <begin position="84"/>
        <end position="246"/>
    </location>
</feature>
<accession>A0ABP8KC42</accession>
<name>A0ABP8KC42_9MICO</name>
<dbReference type="InterPro" id="IPR048020">
    <property type="entry name" value="Transpos_IS3"/>
</dbReference>
<dbReference type="NCBIfam" id="NF033516">
    <property type="entry name" value="transpos_IS3"/>
    <property type="match status" value="1"/>
</dbReference>
<dbReference type="PROSITE" id="PS50994">
    <property type="entry name" value="INTEGRASE"/>
    <property type="match status" value="1"/>
</dbReference>
<dbReference type="Gene3D" id="3.30.420.10">
    <property type="entry name" value="Ribonuclease H-like superfamily/Ribonuclease H"/>
    <property type="match status" value="1"/>
</dbReference>
<sequence length="296" mass="32683">MRDSAPRPAPPNALTDAERAQVLTVLTSDRFADKSVAQAWATLLDEGTYLCSRSTMHRILRANDAAGERRAQATHPPRVKPELVATRPGQVWSWDITKLRGPQRGVYYDLYVVLDIFSRYVVAWTVAAREDAQIATAMLEEAMGVHGIPDVVHADRGTSMTSKPVAQLLVDLSVTRSHSRPHVSNDNPYSEAQFKTLKYAPAFPGEFGSLADARAFGERFFGYYNHEHRHAGIGLHTPASVHYGTATQVRAQRQATLDAAYAAHPDRFGHRRPAPPKLPTAAWINQPSQEALIQSA</sequence>
<dbReference type="InterPro" id="IPR050900">
    <property type="entry name" value="Transposase_IS3/IS150/IS904"/>
</dbReference>
<protein>
    <recommendedName>
        <fullName evidence="1">Integrase catalytic domain-containing protein</fullName>
    </recommendedName>
</protein>
<dbReference type="Proteomes" id="UP001500390">
    <property type="component" value="Unassembled WGS sequence"/>
</dbReference>
<dbReference type="SUPFAM" id="SSF53098">
    <property type="entry name" value="Ribonuclease H-like"/>
    <property type="match status" value="1"/>
</dbReference>
<dbReference type="InterPro" id="IPR001584">
    <property type="entry name" value="Integrase_cat-core"/>
</dbReference>
<dbReference type="PANTHER" id="PTHR46889:SF4">
    <property type="entry name" value="TRANSPOSASE INSO FOR INSERTION SEQUENCE ELEMENT IS911B-RELATED"/>
    <property type="match status" value="1"/>
</dbReference>
<dbReference type="EMBL" id="BAABFX010000054">
    <property type="protein sequence ID" value="GAA4403952.1"/>
    <property type="molecule type" value="Genomic_DNA"/>
</dbReference>
<dbReference type="InterPro" id="IPR036397">
    <property type="entry name" value="RNaseH_sf"/>
</dbReference>
<dbReference type="PANTHER" id="PTHR46889">
    <property type="entry name" value="TRANSPOSASE INSF FOR INSERTION SEQUENCE IS3B-RELATED"/>
    <property type="match status" value="1"/>
</dbReference>
<organism evidence="2 3">
    <name type="scientific">Ornithinibacter aureus</name>
    <dbReference type="NCBI Taxonomy" id="622664"/>
    <lineage>
        <taxon>Bacteria</taxon>
        <taxon>Bacillati</taxon>
        <taxon>Actinomycetota</taxon>
        <taxon>Actinomycetes</taxon>
        <taxon>Micrococcales</taxon>
        <taxon>Intrasporangiaceae</taxon>
        <taxon>Ornithinibacter</taxon>
    </lineage>
</organism>
<proteinExistence type="predicted"/>
<evidence type="ECO:0000259" key="1">
    <source>
        <dbReference type="PROSITE" id="PS50994"/>
    </source>
</evidence>
<evidence type="ECO:0000313" key="2">
    <source>
        <dbReference type="EMBL" id="GAA4403952.1"/>
    </source>
</evidence>
<reference evidence="3" key="1">
    <citation type="journal article" date="2019" name="Int. J. Syst. Evol. Microbiol.">
        <title>The Global Catalogue of Microorganisms (GCM) 10K type strain sequencing project: providing services to taxonomists for standard genome sequencing and annotation.</title>
        <authorList>
            <consortium name="The Broad Institute Genomics Platform"/>
            <consortium name="The Broad Institute Genome Sequencing Center for Infectious Disease"/>
            <person name="Wu L."/>
            <person name="Ma J."/>
        </authorList>
    </citation>
    <scope>NUCLEOTIDE SEQUENCE [LARGE SCALE GENOMIC DNA]</scope>
    <source>
        <strain evidence="3">JCM 17738</strain>
    </source>
</reference>
<dbReference type="InterPro" id="IPR012337">
    <property type="entry name" value="RNaseH-like_sf"/>
</dbReference>
<dbReference type="Pfam" id="PF00665">
    <property type="entry name" value="rve"/>
    <property type="match status" value="1"/>
</dbReference>
<evidence type="ECO:0000313" key="3">
    <source>
        <dbReference type="Proteomes" id="UP001500390"/>
    </source>
</evidence>
<comment type="caution">
    <text evidence="2">The sequence shown here is derived from an EMBL/GenBank/DDBJ whole genome shotgun (WGS) entry which is preliminary data.</text>
</comment>
<keyword evidence="3" id="KW-1185">Reference proteome</keyword>
<gene>
    <name evidence="2" type="ORF">GCM10023153_34350</name>
</gene>